<dbReference type="Pfam" id="PF14966">
    <property type="entry name" value="DNA_repr_REX1B"/>
    <property type="match status" value="1"/>
</dbReference>
<feature type="compositionally biased region" description="Polar residues" evidence="2">
    <location>
        <begin position="71"/>
        <end position="84"/>
    </location>
</feature>
<reference evidence="3 4" key="1">
    <citation type="journal article" date="2021" name="Cell">
        <title>Tracing the genetic footprints of vertebrate landing in non-teleost ray-finned fishes.</title>
        <authorList>
            <person name="Bi X."/>
            <person name="Wang K."/>
            <person name="Yang L."/>
            <person name="Pan H."/>
            <person name="Jiang H."/>
            <person name="Wei Q."/>
            <person name="Fang M."/>
            <person name="Yu H."/>
            <person name="Zhu C."/>
            <person name="Cai Y."/>
            <person name="He Y."/>
            <person name="Gan X."/>
            <person name="Zeng H."/>
            <person name="Yu D."/>
            <person name="Zhu Y."/>
            <person name="Jiang H."/>
            <person name="Qiu Q."/>
            <person name="Yang H."/>
            <person name="Zhang Y.E."/>
            <person name="Wang W."/>
            <person name="Zhu M."/>
            <person name="He S."/>
            <person name="Zhang G."/>
        </authorList>
    </citation>
    <scope>NUCLEOTIDE SEQUENCE [LARGE SCALE GENOMIC DNA]</scope>
    <source>
        <strain evidence="3">Bchr_013</strain>
    </source>
</reference>
<keyword evidence="4" id="KW-1185">Reference proteome</keyword>
<dbReference type="Proteomes" id="UP000886611">
    <property type="component" value="Unassembled WGS sequence"/>
</dbReference>
<evidence type="ECO:0000313" key="4">
    <source>
        <dbReference type="Proteomes" id="UP000886611"/>
    </source>
</evidence>
<accession>A0A8X7X9X4</accession>
<dbReference type="InterPro" id="IPR039491">
    <property type="entry name" value="REX1-B"/>
</dbReference>
<gene>
    <name evidence="3" type="primary">Rex1bd</name>
    <name evidence="3" type="ORF">GTO96_0003263</name>
</gene>
<dbReference type="AlphaFoldDB" id="A0A8X7X9X4"/>
<evidence type="ECO:0000256" key="1">
    <source>
        <dbReference type="SAM" id="Coils"/>
    </source>
</evidence>
<comment type="caution">
    <text evidence="3">The sequence shown here is derived from an EMBL/GenBank/DDBJ whole genome shotgun (WGS) entry which is preliminary data.</text>
</comment>
<proteinExistence type="predicted"/>
<feature type="coiled-coil region" evidence="1">
    <location>
        <begin position="186"/>
        <end position="213"/>
    </location>
</feature>
<dbReference type="EMBL" id="JAATIS010003638">
    <property type="protein sequence ID" value="KAG2463958.1"/>
    <property type="molecule type" value="Genomic_DNA"/>
</dbReference>
<name>A0A8X7X9X4_POLSE</name>
<dbReference type="PANTHER" id="PTHR28309">
    <property type="entry name" value="REQUIRED FOR EXCISION 1-B DOMAIN-CONTAINING PROTEIN"/>
    <property type="match status" value="1"/>
</dbReference>
<keyword evidence="1" id="KW-0175">Coiled coil</keyword>
<dbReference type="PANTHER" id="PTHR28309:SF1">
    <property type="entry name" value="REQUIRED FOR EXCISION 1-B DOMAIN-CONTAINING PROTEIN"/>
    <property type="match status" value="1"/>
</dbReference>
<evidence type="ECO:0000256" key="2">
    <source>
        <dbReference type="SAM" id="MobiDB-lite"/>
    </source>
</evidence>
<feature type="region of interest" description="Disordered" evidence="2">
    <location>
        <begin position="52"/>
        <end position="104"/>
    </location>
</feature>
<feature type="non-terminal residue" evidence="3">
    <location>
        <position position="1"/>
    </location>
</feature>
<organism evidence="3 4">
    <name type="scientific">Polypterus senegalus</name>
    <name type="common">Senegal bichir</name>
    <dbReference type="NCBI Taxonomy" id="55291"/>
    <lineage>
        <taxon>Eukaryota</taxon>
        <taxon>Metazoa</taxon>
        <taxon>Chordata</taxon>
        <taxon>Craniata</taxon>
        <taxon>Vertebrata</taxon>
        <taxon>Euteleostomi</taxon>
        <taxon>Actinopterygii</taxon>
        <taxon>Polypteriformes</taxon>
        <taxon>Polypteridae</taxon>
        <taxon>Polypterus</taxon>
    </lineage>
</organism>
<feature type="region of interest" description="Disordered" evidence="2">
    <location>
        <begin position="1"/>
        <end position="20"/>
    </location>
</feature>
<sequence length="256" mass="29854">MEGKSWEVGGSCGTVNEQECPSLKPRVKPEMYKRVKRTSKCGGIEKPEMNKRMKWKSWHSEQVTPDKAKGTWQSERAQLEQTANPGGHGRDKSEQLSESVKPGKHGKLETEFRSLVRRFYALQEERVEAYKLFEEGHEAYLKTGPHYDFDHYKQLVHHITLAFNGISKEVIQIKKRLHEEFDRPDLSEHIEKLQEKEKEKLELTAKLQLAKQNVLDNPGDEDCIETEQQFKQQIIKTIEALSEILQDFKYDSEEPE</sequence>
<protein>
    <submittedName>
        <fullName evidence="3">REX1B protein</fullName>
    </submittedName>
</protein>
<feature type="non-terminal residue" evidence="3">
    <location>
        <position position="256"/>
    </location>
</feature>
<evidence type="ECO:0000313" key="3">
    <source>
        <dbReference type="EMBL" id="KAG2463958.1"/>
    </source>
</evidence>